<comment type="caution">
    <text evidence="2">The sequence shown here is derived from an EMBL/GenBank/DDBJ whole genome shotgun (WGS) entry which is preliminary data.</text>
</comment>
<sequence>MLSLVHRSVVLAKILHKNPLTANYEAYLEAGFRGVIPSLIGEVSSFFGLCPSQLTPLTWRTLMAIQGSITFDPAGTPLVEEPLRGFRGNYPFGDGWNSQYVFVKIQEPLGYPTCWRTVDVSRSVSFAREAIAKLIMGVPRRFRWVTFLVSKEALCHSRVWGNVVKLPVSAIYDEHQKAKTWKMPPFYTPPPRLARAASLVNGSSSISSTGAEVVSNHDPLVSAHRRLIGEVFFLRIQVRDMMARQDLLIQHVKASARWELIKEWLEKRVEHWDPEEDYCRHLFLISFRMFLDRDRSLGLIPRFLEAGTWSAPVSGTRGPGSCLKAGGNDTGSTGIAHFHQAPLRQDFTPLVLLSWVSLKLELIMNPGEDRFLLIWPEPNCSFLNFLERMRLERVFVGENQSLQYALEPLGMRDEKDLVLGSSSIGTRVRSRHRVGNEARESMDYSESSLDLTAEIESLRDAAFGNDPLSVGGDRLLPIGPLSAVGVEEVANWKKKFHLSDDIIIRIPGPFDRVSDFEVGEIPVYEGFFETGFRDQVLSLVAEVSRAVNISPGQLNPPSWRTLIAMQNLGDLEGLVIGVAEVLYCYSVSPLNGGEFRYYLRPRGKELPVRELSKAEKKRHPVFEGGWTSKFAFVPLPGLCSSWRAADIPRADHSSGRDVLEQLLELPVDPREVSFLVSDEALDRCSIRGVMSGSKGDEALAEYKKALEAMSARKAASKRAAPAGNDEVPFIRSSKRQATTVTAPSSSKKKSVASAFALQSSPFASYDWSKVLANLNTKVFPLTPARLASDEDSSVAIRSLLGDVLQMASQLFHFEERTEGKTAVRAEMDVLTTQLRGKKDSLLAWEKEIKALRLKLEDKEEDVCELRNAAEVFDADKAMAVNGARIVARWELMREWLNHRTDSCEPLVALEQYKMVKTTEAELLGLPAPCFDDEPQVPEKSGLLKPSMDDPPAS</sequence>
<gene>
    <name evidence="2" type="ORF">F2Q69_00021676</name>
</gene>
<dbReference type="PANTHER" id="PTHR31099">
    <property type="entry name" value="OS06G0165300 PROTEIN"/>
    <property type="match status" value="1"/>
</dbReference>
<dbReference type="Proteomes" id="UP000712600">
    <property type="component" value="Unassembled WGS sequence"/>
</dbReference>
<evidence type="ECO:0000313" key="3">
    <source>
        <dbReference type="Proteomes" id="UP000712600"/>
    </source>
</evidence>
<feature type="region of interest" description="Disordered" evidence="1">
    <location>
        <begin position="715"/>
        <end position="743"/>
    </location>
</feature>
<proteinExistence type="predicted"/>
<evidence type="ECO:0000313" key="2">
    <source>
        <dbReference type="EMBL" id="KAF3539516.1"/>
    </source>
</evidence>
<protein>
    <submittedName>
        <fullName evidence="2">Uncharacterized protein</fullName>
    </submittedName>
</protein>
<dbReference type="AlphaFoldDB" id="A0A8S9QCE2"/>
<dbReference type="EMBL" id="QGKX02001290">
    <property type="protein sequence ID" value="KAF3539516.1"/>
    <property type="molecule type" value="Genomic_DNA"/>
</dbReference>
<reference evidence="2" key="1">
    <citation type="submission" date="2019-12" db="EMBL/GenBank/DDBJ databases">
        <title>Genome sequencing and annotation of Brassica cretica.</title>
        <authorList>
            <person name="Studholme D.J."/>
            <person name="Sarris P."/>
        </authorList>
    </citation>
    <scope>NUCLEOTIDE SEQUENCE</scope>
    <source>
        <strain evidence="2">PFS-109/04</strain>
        <tissue evidence="2">Leaf</tissue>
    </source>
</reference>
<name>A0A8S9QCE2_BRACR</name>
<accession>A0A8S9QCE2</accession>
<organism evidence="2 3">
    <name type="scientific">Brassica cretica</name>
    <name type="common">Mustard</name>
    <dbReference type="NCBI Taxonomy" id="69181"/>
    <lineage>
        <taxon>Eukaryota</taxon>
        <taxon>Viridiplantae</taxon>
        <taxon>Streptophyta</taxon>
        <taxon>Embryophyta</taxon>
        <taxon>Tracheophyta</taxon>
        <taxon>Spermatophyta</taxon>
        <taxon>Magnoliopsida</taxon>
        <taxon>eudicotyledons</taxon>
        <taxon>Gunneridae</taxon>
        <taxon>Pentapetalae</taxon>
        <taxon>rosids</taxon>
        <taxon>malvids</taxon>
        <taxon>Brassicales</taxon>
        <taxon>Brassicaceae</taxon>
        <taxon>Brassiceae</taxon>
        <taxon>Brassica</taxon>
    </lineage>
</organism>
<dbReference type="PANTHER" id="PTHR31099:SF24">
    <property type="entry name" value="AMINOTRANSFERASE-LIKE PLANT MOBILE DOMAIN-CONTAINING PROTEIN"/>
    <property type="match status" value="1"/>
</dbReference>
<evidence type="ECO:0000256" key="1">
    <source>
        <dbReference type="SAM" id="MobiDB-lite"/>
    </source>
</evidence>
<feature type="region of interest" description="Disordered" evidence="1">
    <location>
        <begin position="928"/>
        <end position="953"/>
    </location>
</feature>